<evidence type="ECO:0000313" key="2">
    <source>
        <dbReference type="EMBL" id="SDZ13671.1"/>
    </source>
</evidence>
<feature type="domain" description="DUF4062" evidence="1">
    <location>
        <begin position="1"/>
        <end position="55"/>
    </location>
</feature>
<reference evidence="3" key="1">
    <citation type="submission" date="2016-10" db="EMBL/GenBank/DDBJ databases">
        <authorList>
            <person name="Varghese N."/>
            <person name="Submissions S."/>
        </authorList>
    </citation>
    <scope>NUCLEOTIDE SEQUENCE [LARGE SCALE GENOMIC DNA]</scope>
    <source>
        <strain evidence="3">DSM 45422</strain>
    </source>
</reference>
<dbReference type="InterPro" id="IPR025139">
    <property type="entry name" value="DUF4062"/>
</dbReference>
<accession>A0A1H3QKP6</accession>
<proteinExistence type="predicted"/>
<keyword evidence="3" id="KW-1185">Reference proteome</keyword>
<protein>
    <recommendedName>
        <fullName evidence="1">DUF4062 domain-containing protein</fullName>
    </recommendedName>
</protein>
<dbReference type="AlphaFoldDB" id="A0A1H3QKP6"/>
<evidence type="ECO:0000259" key="1">
    <source>
        <dbReference type="Pfam" id="PF13271"/>
    </source>
</evidence>
<sequence>MEDYVAADERPVDRCLSDVASADLYVGLFAFRYGYIPDTNNPERRSITELEYQQAVRSGVPRLIFMVPQHAKWEVQFLDALTGEGDRGERINILRMTVSKERLVGEFATPDQLGAALASSASNWLLRQQGVAPAHRNATNFVAPHPRQLRSDLLLLHAPADGPPAAALTEALSSVWKVRPSATGLKAASADEFKELDRLATSARLAAVLLTPSSLTLLTEDSIRSRRSLGLARDRTGGLVGIAMTDVPSDEAKSWGLTSVVGRPSPSNVQDISGLASPLHLHLVENLGLPTAPEIGLPVVTVAMTAMEAADLLANPPEPVAALLELVGEFGSRWIMDRYGPTRSKWRPFVDSDETIEQILTAGVAGVTRGADSLRGRSVRIQPYPLDALLPDTILTMWPIYQTIAQTGCLVVVDELSLFHEQVRQLLISSPLLTGEQVAFVTLSPLDPSAGHPHLLIRQQLDAYLTQATRRFSEILDPLCEIGIPERRRLNRWLYGSLPRAVVAFRDANRDPDKIRDLAEELGVQPNPALGRLIAGEAGPG</sequence>
<dbReference type="EMBL" id="FNOT01000023">
    <property type="protein sequence ID" value="SDZ13671.1"/>
    <property type="molecule type" value="Genomic_DNA"/>
</dbReference>
<dbReference type="Proteomes" id="UP000198921">
    <property type="component" value="Unassembled WGS sequence"/>
</dbReference>
<name>A0A1H3QKP6_9ACTN</name>
<organism evidence="2 3">
    <name type="scientific">Geodermatophilus africanus</name>
    <dbReference type="NCBI Taxonomy" id="1137993"/>
    <lineage>
        <taxon>Bacteria</taxon>
        <taxon>Bacillati</taxon>
        <taxon>Actinomycetota</taxon>
        <taxon>Actinomycetes</taxon>
        <taxon>Geodermatophilales</taxon>
        <taxon>Geodermatophilaceae</taxon>
        <taxon>Geodermatophilus</taxon>
    </lineage>
</organism>
<evidence type="ECO:0000313" key="3">
    <source>
        <dbReference type="Proteomes" id="UP000198921"/>
    </source>
</evidence>
<dbReference type="Pfam" id="PF13271">
    <property type="entry name" value="DUF4062"/>
    <property type="match status" value="1"/>
</dbReference>
<gene>
    <name evidence="2" type="ORF">SAMN05660209_04798</name>
</gene>